<dbReference type="PANTHER" id="PTHR31533">
    <property type="entry name" value="GPI-ANCHORED PROTEIN LLG1-RELATED-RELATED"/>
    <property type="match status" value="1"/>
</dbReference>
<dbReference type="PANTHER" id="PTHR31533:SF2">
    <property type="entry name" value="GPI-ANCHORED PROTEIN LLG1"/>
    <property type="match status" value="1"/>
</dbReference>
<feature type="transmembrane region" description="Helical" evidence="1">
    <location>
        <begin position="51"/>
        <end position="70"/>
    </location>
</feature>
<keyword evidence="1" id="KW-0812">Transmembrane</keyword>
<keyword evidence="1" id="KW-0472">Membrane</keyword>
<dbReference type="InterPro" id="IPR039307">
    <property type="entry name" value="LORELEI-like"/>
</dbReference>
<evidence type="ECO:0000256" key="1">
    <source>
        <dbReference type="SAM" id="Phobius"/>
    </source>
</evidence>
<dbReference type="Proteomes" id="UP000053555">
    <property type="component" value="Unassembled WGS sequence"/>
</dbReference>
<keyword evidence="1" id="KW-1133">Transmembrane helix</keyword>
<sequence length="71" mass="8015">LVAESSFNSQAEHTGRNLLQAKKSCPVNFEFLNYTIITCKCKGAQYPPSNVTVVVVVYFHVVMLHVIRFVQ</sequence>
<reference evidence="2" key="1">
    <citation type="submission" date="2014-07" db="EMBL/GenBank/DDBJ databases">
        <title>Identification of a novel salt tolerance gene in wild soybean by whole-genome sequencing.</title>
        <authorList>
            <person name="Lam H.-M."/>
            <person name="Qi X."/>
            <person name="Li M.-W."/>
            <person name="Liu X."/>
            <person name="Xie M."/>
            <person name="Ni M."/>
            <person name="Xu X."/>
        </authorList>
    </citation>
    <scope>NUCLEOTIDE SEQUENCE [LARGE SCALE GENOMIC DNA]</scope>
    <source>
        <tissue evidence="2">Root</tissue>
    </source>
</reference>
<dbReference type="EMBL" id="KN671006">
    <property type="protein sequence ID" value="KHN01505.1"/>
    <property type="molecule type" value="Genomic_DNA"/>
</dbReference>
<feature type="non-terminal residue" evidence="2">
    <location>
        <position position="1"/>
    </location>
</feature>
<proteinExistence type="predicted"/>
<name>A0A0B2NWS7_GLYSO</name>
<organism evidence="2">
    <name type="scientific">Glycine soja</name>
    <name type="common">Wild soybean</name>
    <dbReference type="NCBI Taxonomy" id="3848"/>
    <lineage>
        <taxon>Eukaryota</taxon>
        <taxon>Viridiplantae</taxon>
        <taxon>Streptophyta</taxon>
        <taxon>Embryophyta</taxon>
        <taxon>Tracheophyta</taxon>
        <taxon>Spermatophyta</taxon>
        <taxon>Magnoliopsida</taxon>
        <taxon>eudicotyledons</taxon>
        <taxon>Gunneridae</taxon>
        <taxon>Pentapetalae</taxon>
        <taxon>rosids</taxon>
        <taxon>fabids</taxon>
        <taxon>Fabales</taxon>
        <taxon>Fabaceae</taxon>
        <taxon>Papilionoideae</taxon>
        <taxon>50 kb inversion clade</taxon>
        <taxon>NPAAA clade</taxon>
        <taxon>indigoferoid/millettioid clade</taxon>
        <taxon>Phaseoleae</taxon>
        <taxon>Glycine</taxon>
        <taxon>Glycine subgen. Soja</taxon>
    </lineage>
</organism>
<gene>
    <name evidence="2" type="ORF">glysoja_039765</name>
</gene>
<evidence type="ECO:0000313" key="2">
    <source>
        <dbReference type="EMBL" id="KHN01505.1"/>
    </source>
</evidence>
<dbReference type="AlphaFoldDB" id="A0A0B2NWS7"/>
<protein>
    <submittedName>
        <fullName evidence="2">GPI-anchored protein LORELEI</fullName>
    </submittedName>
</protein>
<accession>A0A0B2NWS7</accession>